<evidence type="ECO:0000256" key="8">
    <source>
        <dbReference type="ARBA" id="ARBA00023204"/>
    </source>
</evidence>
<dbReference type="InterPro" id="IPR005118">
    <property type="entry name" value="TRCF_C"/>
</dbReference>
<dbReference type="SUPFAM" id="SSF143517">
    <property type="entry name" value="TRCF domain-like"/>
    <property type="match status" value="1"/>
</dbReference>
<evidence type="ECO:0000256" key="6">
    <source>
        <dbReference type="ARBA" id="ARBA00022840"/>
    </source>
</evidence>
<dbReference type="SUPFAM" id="SSF141259">
    <property type="entry name" value="CarD-like"/>
    <property type="match status" value="1"/>
</dbReference>
<feature type="domain" description="Helicase ATP-binding" evidence="10">
    <location>
        <begin position="442"/>
        <end position="603"/>
    </location>
</feature>
<dbReference type="Gene3D" id="3.40.50.11180">
    <property type="match status" value="1"/>
</dbReference>
<evidence type="ECO:0000259" key="11">
    <source>
        <dbReference type="PROSITE" id="PS51194"/>
    </source>
</evidence>
<keyword evidence="2 9" id="KW-0547">Nucleotide-binding</keyword>
<dbReference type="SMART" id="SM00982">
    <property type="entry name" value="TRCF"/>
    <property type="match status" value="1"/>
</dbReference>
<dbReference type="EMBL" id="JASVEJ010000031">
    <property type="protein sequence ID" value="MDL5057464.1"/>
    <property type="molecule type" value="Genomic_DNA"/>
</dbReference>
<evidence type="ECO:0000313" key="12">
    <source>
        <dbReference type="EMBL" id="MDL5057464.1"/>
    </source>
</evidence>
<keyword evidence="5" id="KW-0347">Helicase</keyword>
<dbReference type="InterPro" id="IPR003711">
    <property type="entry name" value="CarD-like/TRCF_RID"/>
</dbReference>
<keyword evidence="4 9" id="KW-0378">Hydrolase</keyword>
<reference evidence="12 13" key="1">
    <citation type="submission" date="2023-06" db="EMBL/GenBank/DDBJ databases">
        <title>Whole genome sequence of Oscillatoria calcuttensis NRMC-F 0142.</title>
        <authorList>
            <person name="Shakena Fathima T."/>
            <person name="Muralitharan G."/>
            <person name="Thajuddin N."/>
        </authorList>
    </citation>
    <scope>NUCLEOTIDE SEQUENCE [LARGE SCALE GENOMIC DNA]</scope>
    <source>
        <strain evidence="12 13">NRMC-F 0142</strain>
    </source>
</reference>
<sequence length="964" mass="108767">MGFWWPPPKLEQFVPAPESLRSKLLGLKTGQRIDQQTLLDDLIKNGYEAVTKVAHPGQVARRGGILDIHAWNCPAPVRLEFFGDEIESIRSFDPDTQVSQTKLSSVSLALVSFDGEEQSATLADYLPARTMVIIDDMETLGLLPAQIARFPRMFLTAHPFLPDTTCESGFAPVDSAEGFHFHDNDFLLDTGADEFLLEKRRETFIRTLSGWLADDWEVIIFGNNSGELQRLGEILDESGIRPAPGKLRAQIAPVTHGFSCPSARLAVLTDAEIFGRYQNVRRMRRLERLRQLRGQTSALDFSELAEGDYVVHLSHGIGIYGGLVKTGELGQEKETICIIFAGSAKLFVPLDQAYLVTKYTGVGKRHPKLDTLGGARWEKARIAAQRSVLDYAAKLLKVQAERQTLQGHSFGPDTKWQREFEDSFLYEETPDQERAIIESKRDMESARPMDRLVCGDVGFGKTEVAIRAVFKCAMDGRQSVLLAPTTVLSEQHYRTLKERFADYPIRIEALNRFKKPSEQRQIIEDTRGGQVDVLVGTHRILSQDVDFKKLGLVVIDEEQRFGVRQKEKFKDRFRLVDMLTLSATPIPRTLYLSLAGVKDMSLIETPPTNRQSVETYVGAYDERIIRKAIERELARGGQVYFLHNRIDNILHVRDRIKELCPAARVDVGHGQMHEEELETVMKHFIEGKTDVLVSTTIIESGIDIPNANTIIIDRADRFGLADLYQLRGRVGRSATKAHAYLLLPRHLMLQADARKRVGSIKQYSQLGSGFKIAMRDLEIRGSGNLLGTEQSGHIAAIGFDLYCHLLKTTVAQLRGEAPPLRQDVPIRIDFMVTEEDESAAAYSDKFAFNAWIPRKYVEDTAERVTLYRRFAEALNGQDVNNLLAEIRDRYGKCPSEVRNLGLLTELKILCAERRLSELLVKEGKIIAKRAGDFLMDGNKFPRLTADRTPDRIREIIDFIDSSKK</sequence>
<dbReference type="EC" id="3.6.4.-" evidence="9"/>
<dbReference type="PROSITE" id="PS51194">
    <property type="entry name" value="HELICASE_CTER"/>
    <property type="match status" value="1"/>
</dbReference>
<keyword evidence="1 9" id="KW-0963">Cytoplasm</keyword>
<dbReference type="Pfam" id="PF03461">
    <property type="entry name" value="TRCF"/>
    <property type="match status" value="1"/>
</dbReference>
<comment type="caution">
    <text evidence="12">The sequence shown here is derived from an EMBL/GenBank/DDBJ whole genome shotgun (WGS) entry which is preliminary data.</text>
</comment>
<comment type="function">
    <text evidence="9">Couples transcription and DNA repair by recognizing RNA polymerase (RNAP) stalled at DNA lesions. Mediates ATP-dependent release of RNAP and its truncated transcript from the DNA, and recruitment of nucleotide excision repair machinery to the damaged site.</text>
</comment>
<dbReference type="SMART" id="SM00487">
    <property type="entry name" value="DEXDc"/>
    <property type="match status" value="1"/>
</dbReference>
<evidence type="ECO:0000313" key="13">
    <source>
        <dbReference type="Proteomes" id="UP001230986"/>
    </source>
</evidence>
<comment type="subcellular location">
    <subcellularLocation>
        <location evidence="9">Cytoplasm</location>
    </subcellularLocation>
</comment>
<dbReference type="PANTHER" id="PTHR47964">
    <property type="entry name" value="ATP-DEPENDENT DNA HELICASE HOMOLOG RECG, CHLOROPLASTIC"/>
    <property type="match status" value="1"/>
</dbReference>
<dbReference type="RefSeq" id="WP_286004544.1">
    <property type="nucleotide sequence ID" value="NZ_JASVEJ010000031.1"/>
</dbReference>
<evidence type="ECO:0000256" key="5">
    <source>
        <dbReference type="ARBA" id="ARBA00022806"/>
    </source>
</evidence>
<dbReference type="InterPro" id="IPR027417">
    <property type="entry name" value="P-loop_NTPase"/>
</dbReference>
<dbReference type="Pfam" id="PF17757">
    <property type="entry name" value="UvrB_inter"/>
    <property type="match status" value="1"/>
</dbReference>
<dbReference type="Gene3D" id="3.40.50.300">
    <property type="entry name" value="P-loop containing nucleotide triphosphate hydrolases"/>
    <property type="match status" value="2"/>
</dbReference>
<dbReference type="SMART" id="SM01058">
    <property type="entry name" value="CarD_TRCF"/>
    <property type="match status" value="1"/>
</dbReference>
<dbReference type="Gene3D" id="3.90.1150.50">
    <property type="entry name" value="Transcription-repair-coupling factor, D7 domain"/>
    <property type="match status" value="1"/>
</dbReference>
<keyword evidence="3 9" id="KW-0227">DNA damage</keyword>
<dbReference type="SUPFAM" id="SSF52540">
    <property type="entry name" value="P-loop containing nucleoside triphosphate hydrolases"/>
    <property type="match status" value="4"/>
</dbReference>
<dbReference type="InterPro" id="IPR037235">
    <property type="entry name" value="TRCF-like_C_D7"/>
</dbReference>
<feature type="domain" description="Helicase C-terminal" evidence="11">
    <location>
        <begin position="620"/>
        <end position="778"/>
    </location>
</feature>
<evidence type="ECO:0000256" key="7">
    <source>
        <dbReference type="ARBA" id="ARBA00023125"/>
    </source>
</evidence>
<dbReference type="InterPro" id="IPR011545">
    <property type="entry name" value="DEAD/DEAH_box_helicase_dom"/>
</dbReference>
<organism evidence="12 13">
    <name type="scientific">Geitlerinema calcuttense NRMC-F 0142</name>
    <dbReference type="NCBI Taxonomy" id="2922238"/>
    <lineage>
        <taxon>Bacteria</taxon>
        <taxon>Bacillati</taxon>
        <taxon>Cyanobacteriota</taxon>
        <taxon>Cyanophyceae</taxon>
        <taxon>Geitlerinematales</taxon>
        <taxon>Geitlerinemataceae</taxon>
        <taxon>Geitlerinema</taxon>
    </lineage>
</organism>
<dbReference type="Gene3D" id="2.40.10.170">
    <property type="match status" value="1"/>
</dbReference>
<dbReference type="InterPro" id="IPR041471">
    <property type="entry name" value="UvrB_inter"/>
</dbReference>
<protein>
    <recommendedName>
        <fullName evidence="9">Transcription-repair-coupling factor</fullName>
        <shortName evidence="9">TRCF</shortName>
        <ecNumber evidence="9">3.6.4.-</ecNumber>
    </recommendedName>
</protein>
<evidence type="ECO:0000256" key="2">
    <source>
        <dbReference type="ARBA" id="ARBA00022741"/>
    </source>
</evidence>
<keyword evidence="8 9" id="KW-0234">DNA repair</keyword>
<dbReference type="InterPro" id="IPR036101">
    <property type="entry name" value="CarD-like/TRCF_RID_sf"/>
</dbReference>
<dbReference type="Pfam" id="PF00270">
    <property type="entry name" value="DEAD"/>
    <property type="match status" value="1"/>
</dbReference>
<accession>A0ABT7M078</accession>
<dbReference type="Pfam" id="PF02559">
    <property type="entry name" value="CarD_TRCF_RID"/>
    <property type="match status" value="1"/>
</dbReference>
<proteinExistence type="inferred from homology"/>
<evidence type="ECO:0000256" key="3">
    <source>
        <dbReference type="ARBA" id="ARBA00022763"/>
    </source>
</evidence>
<evidence type="ECO:0000259" key="10">
    <source>
        <dbReference type="PROSITE" id="PS51192"/>
    </source>
</evidence>
<dbReference type="InterPro" id="IPR001650">
    <property type="entry name" value="Helicase_C-like"/>
</dbReference>
<evidence type="ECO:0000256" key="9">
    <source>
        <dbReference type="HAMAP-Rule" id="MF_00969"/>
    </source>
</evidence>
<comment type="similarity">
    <text evidence="9">In the N-terminal section; belongs to the UvrB family.</text>
</comment>
<keyword evidence="7 9" id="KW-0238">DNA-binding</keyword>
<dbReference type="PANTHER" id="PTHR47964:SF1">
    <property type="entry name" value="ATP-DEPENDENT DNA HELICASE HOMOLOG RECG, CHLOROPLASTIC"/>
    <property type="match status" value="1"/>
</dbReference>
<dbReference type="NCBIfam" id="TIGR00580">
    <property type="entry name" value="mfd"/>
    <property type="match status" value="1"/>
</dbReference>
<keyword evidence="13" id="KW-1185">Reference proteome</keyword>
<dbReference type="HAMAP" id="MF_00969">
    <property type="entry name" value="TRCF"/>
    <property type="match status" value="1"/>
</dbReference>
<dbReference type="InterPro" id="IPR047112">
    <property type="entry name" value="RecG/Mfd"/>
</dbReference>
<keyword evidence="6 9" id="KW-0067">ATP-binding</keyword>
<dbReference type="Pfam" id="PF00271">
    <property type="entry name" value="Helicase_C"/>
    <property type="match status" value="1"/>
</dbReference>
<dbReference type="InterPro" id="IPR014001">
    <property type="entry name" value="Helicase_ATP-bd"/>
</dbReference>
<dbReference type="PROSITE" id="PS51192">
    <property type="entry name" value="HELICASE_ATP_BIND_1"/>
    <property type="match status" value="1"/>
</dbReference>
<dbReference type="SMART" id="SM00490">
    <property type="entry name" value="HELICc"/>
    <property type="match status" value="1"/>
</dbReference>
<dbReference type="Gene3D" id="3.30.2060.10">
    <property type="entry name" value="Penicillin-binding protein 1b domain"/>
    <property type="match status" value="1"/>
</dbReference>
<evidence type="ECO:0000256" key="1">
    <source>
        <dbReference type="ARBA" id="ARBA00022490"/>
    </source>
</evidence>
<dbReference type="CDD" id="cd17991">
    <property type="entry name" value="DEXHc_TRCF"/>
    <property type="match status" value="1"/>
</dbReference>
<gene>
    <name evidence="9 12" type="primary">mfd</name>
    <name evidence="12" type="ORF">QQ055_08335</name>
</gene>
<evidence type="ECO:0000256" key="4">
    <source>
        <dbReference type="ARBA" id="ARBA00022801"/>
    </source>
</evidence>
<dbReference type="Proteomes" id="UP001230986">
    <property type="component" value="Unassembled WGS sequence"/>
</dbReference>
<comment type="similarity">
    <text evidence="9">In the C-terminal section; belongs to the helicase family. RecG subfamily.</text>
</comment>
<dbReference type="InterPro" id="IPR004576">
    <property type="entry name" value="Mfd"/>
</dbReference>
<name>A0ABT7M078_9CYAN</name>